<dbReference type="SMART" id="SM00906">
    <property type="entry name" value="Fungal_trans"/>
    <property type="match status" value="1"/>
</dbReference>
<dbReference type="GO" id="GO:0003700">
    <property type="term" value="F:DNA-binding transcription factor activity"/>
    <property type="evidence" value="ECO:0007669"/>
    <property type="project" value="InterPro"/>
</dbReference>
<feature type="compositionally biased region" description="Basic and acidic residues" evidence="5">
    <location>
        <begin position="156"/>
        <end position="171"/>
    </location>
</feature>
<reference evidence="7" key="1">
    <citation type="submission" date="2022-01" db="EMBL/GenBank/DDBJ databases">
        <title>Comparative genomics reveals a dynamic genome evolution in the ectomycorrhizal milk-cap (Lactarius) mushrooms.</title>
        <authorList>
            <consortium name="DOE Joint Genome Institute"/>
            <person name="Lebreton A."/>
            <person name="Tang N."/>
            <person name="Kuo A."/>
            <person name="LaButti K."/>
            <person name="Drula E."/>
            <person name="Barry K."/>
            <person name="Clum A."/>
            <person name="Lipzen A."/>
            <person name="Mousain D."/>
            <person name="Ng V."/>
            <person name="Wang R."/>
            <person name="Wang X."/>
            <person name="Dai Y."/>
            <person name="Henrissat B."/>
            <person name="Grigoriev I.V."/>
            <person name="Guerin-Laguette A."/>
            <person name="Yu F."/>
            <person name="Martin F.M."/>
        </authorList>
    </citation>
    <scope>NUCLEOTIDE SEQUENCE</scope>
    <source>
        <strain evidence="7">QP</strain>
    </source>
</reference>
<dbReference type="EMBL" id="JAKELL010000032">
    <property type="protein sequence ID" value="KAH8990065.1"/>
    <property type="molecule type" value="Genomic_DNA"/>
</dbReference>
<proteinExistence type="predicted"/>
<comment type="subcellular location">
    <subcellularLocation>
        <location evidence="1">Nucleus</location>
    </subcellularLocation>
</comment>
<evidence type="ECO:0000256" key="5">
    <source>
        <dbReference type="SAM" id="MobiDB-lite"/>
    </source>
</evidence>
<dbReference type="PANTHER" id="PTHR46910:SF3">
    <property type="entry name" value="HALOTOLERANCE PROTEIN 9-RELATED"/>
    <property type="match status" value="1"/>
</dbReference>
<accession>A0AAD4LFQ5</accession>
<feature type="region of interest" description="Disordered" evidence="5">
    <location>
        <begin position="138"/>
        <end position="172"/>
    </location>
</feature>
<keyword evidence="3" id="KW-0238">DNA-binding</keyword>
<evidence type="ECO:0000256" key="4">
    <source>
        <dbReference type="ARBA" id="ARBA00023242"/>
    </source>
</evidence>
<name>A0AAD4LFQ5_9AGAM</name>
<feature type="compositionally biased region" description="Acidic residues" evidence="5">
    <location>
        <begin position="138"/>
        <end position="155"/>
    </location>
</feature>
<keyword evidence="8" id="KW-1185">Reference proteome</keyword>
<dbReference type="GO" id="GO:0008270">
    <property type="term" value="F:zinc ion binding"/>
    <property type="evidence" value="ECO:0007669"/>
    <property type="project" value="InterPro"/>
</dbReference>
<evidence type="ECO:0000256" key="1">
    <source>
        <dbReference type="ARBA" id="ARBA00004123"/>
    </source>
</evidence>
<feature type="region of interest" description="Disordered" evidence="5">
    <location>
        <begin position="1"/>
        <end position="87"/>
    </location>
</feature>
<protein>
    <recommendedName>
        <fullName evidence="6">Xylanolytic transcriptional activator regulatory domain-containing protein</fullName>
    </recommendedName>
</protein>
<evidence type="ECO:0000256" key="3">
    <source>
        <dbReference type="ARBA" id="ARBA00023125"/>
    </source>
</evidence>
<sequence>MVSGTGVPPLVAVAPKKQGRKPKQTATVADNLPVSGAGATTKTPGPMRDPLPLREGRNTHPSQRDGVQPPPCRSSQEVAAERSRKRLELEEKLRIAEEAKHMLAQMELEDERFVEGIEEECCQPHDHQQQRKALTIVESDDEEIQGIDEVNEIEDDNKKDDDDNEGEDKGTVKAKVKAKCKGVKASKTKLRKEINAKVAMLQGARGQNNTKPNGGIVKFSPTDLKCTQYTEPEAEVANTKTTTGHVIDEVTIGGLDDSDIELAGLASHTIAEFLEDKDDTDTNRGPNIAQTKLKTRATVQAQGVRNPSMGLVYALGPEHFVLQRTWAKVFLPSLMYQVLISKKGPFQDFTNNSPTFVTLIQEAFNATHPSVSYTVAAGDAIVATRSLIASEALKHVKKYFEGDRFKDRPEDVKNHVWWALHPDGLAYQAFPTPIDCPFDHKSPQYIFPEGRYQSDFIVPVVKKYITLTEGSAILPQLGAENLPIGSTLADVLVAVEHAFKTFVKGTYKDPPQFSNENTWRSINDFRESLLCLDTERWDQVLRALGPSDVLGADLDAGLSTLSAYQGDLKLAQCDAILKHHIPGFELENLEEILSVPRLISSNGPVPDIKGGDPGFHDMLNPWVLAKSFSVAPDIVQALKLRSQPLDKEDIVVGSHGLIPRRDNIAAESAFPHDANKWVLFPMRRDSIASSPSTPGPTHTFSAFLPKDCDMVQHIVHIYFERLNASRSNTIQYPSELNHRTYGLDGEAKNKATTGGTPALANRALSIKPELRVTICSLQALILLDWYLYTEHQGCMLWRLCGSIVRLGMELGLNHDPTTQTIFDEPKCQLHIRLWGIVLIYDRGTSLLLGHLLAIAPYDSNTPHPVQPKSTRPDLSEHFLLSYPITGIQAGIINSLYSLHGQSGDAIMCHVMRIVKSMVEFRRHLPEKYKRGSWRTEV</sequence>
<feature type="domain" description="Xylanolytic transcriptional activator regulatory" evidence="6">
    <location>
        <begin position="796"/>
        <end position="870"/>
    </location>
</feature>
<dbReference type="InterPro" id="IPR050987">
    <property type="entry name" value="AtrR-like"/>
</dbReference>
<dbReference type="PANTHER" id="PTHR46910">
    <property type="entry name" value="TRANSCRIPTION FACTOR PDR1"/>
    <property type="match status" value="1"/>
</dbReference>
<keyword evidence="4" id="KW-0539">Nucleus</keyword>
<evidence type="ECO:0000259" key="6">
    <source>
        <dbReference type="SMART" id="SM00906"/>
    </source>
</evidence>
<evidence type="ECO:0000313" key="7">
    <source>
        <dbReference type="EMBL" id="KAH8990065.1"/>
    </source>
</evidence>
<dbReference type="InterPro" id="IPR007219">
    <property type="entry name" value="XnlR_reg_dom"/>
</dbReference>
<comment type="caution">
    <text evidence="7">The sequence shown here is derived from an EMBL/GenBank/DDBJ whole genome shotgun (WGS) entry which is preliminary data.</text>
</comment>
<evidence type="ECO:0000313" key="8">
    <source>
        <dbReference type="Proteomes" id="UP001201163"/>
    </source>
</evidence>
<dbReference type="GO" id="GO:0003677">
    <property type="term" value="F:DNA binding"/>
    <property type="evidence" value="ECO:0007669"/>
    <property type="project" value="UniProtKB-KW"/>
</dbReference>
<organism evidence="7 8">
    <name type="scientific">Lactarius akahatsu</name>
    <dbReference type="NCBI Taxonomy" id="416441"/>
    <lineage>
        <taxon>Eukaryota</taxon>
        <taxon>Fungi</taxon>
        <taxon>Dikarya</taxon>
        <taxon>Basidiomycota</taxon>
        <taxon>Agaricomycotina</taxon>
        <taxon>Agaricomycetes</taxon>
        <taxon>Russulales</taxon>
        <taxon>Russulaceae</taxon>
        <taxon>Lactarius</taxon>
    </lineage>
</organism>
<dbReference type="CDD" id="cd12148">
    <property type="entry name" value="fungal_TF_MHR"/>
    <property type="match status" value="1"/>
</dbReference>
<dbReference type="AlphaFoldDB" id="A0AAD4LFQ5"/>
<evidence type="ECO:0000256" key="2">
    <source>
        <dbReference type="ARBA" id="ARBA00022723"/>
    </source>
</evidence>
<dbReference type="GO" id="GO:0006351">
    <property type="term" value="P:DNA-templated transcription"/>
    <property type="evidence" value="ECO:0007669"/>
    <property type="project" value="InterPro"/>
</dbReference>
<dbReference type="Proteomes" id="UP001201163">
    <property type="component" value="Unassembled WGS sequence"/>
</dbReference>
<keyword evidence="2" id="KW-0479">Metal-binding</keyword>
<dbReference type="GO" id="GO:0005634">
    <property type="term" value="C:nucleus"/>
    <property type="evidence" value="ECO:0007669"/>
    <property type="project" value="UniProtKB-SubCell"/>
</dbReference>
<dbReference type="Pfam" id="PF04082">
    <property type="entry name" value="Fungal_trans"/>
    <property type="match status" value="1"/>
</dbReference>
<gene>
    <name evidence="7" type="ORF">EDB92DRAFT_1946707</name>
</gene>